<dbReference type="InterPro" id="IPR036388">
    <property type="entry name" value="WH-like_DNA-bd_sf"/>
</dbReference>
<evidence type="ECO:0000313" key="12">
    <source>
        <dbReference type="EMBL" id="KIZ36677.1"/>
    </source>
</evidence>
<keyword evidence="9" id="KW-0238">DNA-binding</keyword>
<evidence type="ECO:0000256" key="6">
    <source>
        <dbReference type="ARBA" id="ARBA00022723"/>
    </source>
</evidence>
<dbReference type="Proteomes" id="UP000032515">
    <property type="component" value="Unassembled WGS sequence"/>
</dbReference>
<organism evidence="12 13">
    <name type="scientific">Rhodopseudomonas palustris</name>
    <dbReference type="NCBI Taxonomy" id="1076"/>
    <lineage>
        <taxon>Bacteria</taxon>
        <taxon>Pseudomonadati</taxon>
        <taxon>Pseudomonadota</taxon>
        <taxon>Alphaproteobacteria</taxon>
        <taxon>Hyphomicrobiales</taxon>
        <taxon>Nitrobacteraceae</taxon>
        <taxon>Rhodopseudomonas</taxon>
    </lineage>
</organism>
<dbReference type="GO" id="GO:0000976">
    <property type="term" value="F:transcription cis-regulatory region binding"/>
    <property type="evidence" value="ECO:0007669"/>
    <property type="project" value="TreeGrafter"/>
</dbReference>
<keyword evidence="10" id="KW-0804">Transcription</keyword>
<keyword evidence="6" id="KW-0479">Metal-binding</keyword>
<dbReference type="FunFam" id="1.10.10.10:FF:000007">
    <property type="entry name" value="Ferric uptake regulation protein"/>
    <property type="match status" value="1"/>
</dbReference>
<evidence type="ECO:0000256" key="1">
    <source>
        <dbReference type="ARBA" id="ARBA00004496"/>
    </source>
</evidence>
<dbReference type="AlphaFoldDB" id="A0A0D7EAQ7"/>
<dbReference type="InterPro" id="IPR036390">
    <property type="entry name" value="WH_DNA-bd_sf"/>
</dbReference>
<evidence type="ECO:0000256" key="3">
    <source>
        <dbReference type="ARBA" id="ARBA00020910"/>
    </source>
</evidence>
<evidence type="ECO:0000256" key="9">
    <source>
        <dbReference type="ARBA" id="ARBA00023125"/>
    </source>
</evidence>
<keyword evidence="7" id="KW-0862">Zinc</keyword>
<dbReference type="GO" id="GO:1900376">
    <property type="term" value="P:regulation of secondary metabolite biosynthetic process"/>
    <property type="evidence" value="ECO:0007669"/>
    <property type="project" value="TreeGrafter"/>
</dbReference>
<dbReference type="CDD" id="cd07153">
    <property type="entry name" value="Fur_like"/>
    <property type="match status" value="1"/>
</dbReference>
<evidence type="ECO:0000256" key="7">
    <source>
        <dbReference type="ARBA" id="ARBA00022833"/>
    </source>
</evidence>
<dbReference type="GO" id="GO:0005737">
    <property type="term" value="C:cytoplasm"/>
    <property type="evidence" value="ECO:0007669"/>
    <property type="project" value="UniProtKB-SubCell"/>
</dbReference>
<evidence type="ECO:0000256" key="5">
    <source>
        <dbReference type="ARBA" id="ARBA00022491"/>
    </source>
</evidence>
<dbReference type="PANTHER" id="PTHR33202:SF7">
    <property type="entry name" value="FERRIC UPTAKE REGULATION PROTEIN"/>
    <property type="match status" value="1"/>
</dbReference>
<evidence type="ECO:0000256" key="4">
    <source>
        <dbReference type="ARBA" id="ARBA00022490"/>
    </source>
</evidence>
<proteinExistence type="inferred from homology"/>
<dbReference type="STRING" id="1421013.GCA_000504425_02838"/>
<evidence type="ECO:0000256" key="11">
    <source>
        <dbReference type="SAM" id="MobiDB-lite"/>
    </source>
</evidence>
<dbReference type="GO" id="GO:0003700">
    <property type="term" value="F:DNA-binding transcription factor activity"/>
    <property type="evidence" value="ECO:0007669"/>
    <property type="project" value="InterPro"/>
</dbReference>
<dbReference type="Pfam" id="PF01475">
    <property type="entry name" value="FUR"/>
    <property type="match status" value="1"/>
</dbReference>
<feature type="region of interest" description="Disordered" evidence="11">
    <location>
        <begin position="1"/>
        <end position="23"/>
    </location>
</feature>
<dbReference type="GO" id="GO:0008270">
    <property type="term" value="F:zinc ion binding"/>
    <property type="evidence" value="ECO:0007669"/>
    <property type="project" value="TreeGrafter"/>
</dbReference>
<dbReference type="NCBIfam" id="NF045678">
    <property type="entry name" value="TransRegIrrA"/>
    <property type="match status" value="1"/>
</dbReference>
<dbReference type="OrthoDB" id="9800477at2"/>
<protein>
    <recommendedName>
        <fullName evidence="3">Ferric uptake regulation protein</fullName>
    </recommendedName>
</protein>
<comment type="subcellular location">
    <subcellularLocation>
        <location evidence="1">Cytoplasm</location>
    </subcellularLocation>
</comment>
<dbReference type="NCBIfam" id="NF045677">
    <property type="entry name" value="FeRespRegIrr"/>
    <property type="match status" value="1"/>
</dbReference>
<comment type="similarity">
    <text evidence="2">Belongs to the Fur family.</text>
</comment>
<reference evidence="12 13" key="1">
    <citation type="submission" date="2014-11" db="EMBL/GenBank/DDBJ databases">
        <title>Genomics and ecophysiology of heterotrophic nitrogen fixing bacteria isolated from estuarine surface water.</title>
        <authorList>
            <person name="Bentzon-Tilia M."/>
            <person name="Severin I."/>
            <person name="Hansen L.H."/>
            <person name="Riemann L."/>
        </authorList>
    </citation>
    <scope>NUCLEOTIDE SEQUENCE [LARGE SCALE GENOMIC DNA]</scope>
    <source>
        <strain evidence="12 13">BAL398</strain>
    </source>
</reference>
<dbReference type="SUPFAM" id="SSF46785">
    <property type="entry name" value="Winged helix' DNA-binding domain"/>
    <property type="match status" value="1"/>
</dbReference>
<keyword evidence="8" id="KW-0805">Transcription regulation</keyword>
<dbReference type="Gene3D" id="1.10.10.10">
    <property type="entry name" value="Winged helix-like DNA-binding domain superfamily/Winged helix DNA-binding domain"/>
    <property type="match status" value="1"/>
</dbReference>
<dbReference type="EMBL" id="JXXE01000566">
    <property type="protein sequence ID" value="KIZ36677.1"/>
    <property type="molecule type" value="Genomic_DNA"/>
</dbReference>
<dbReference type="GO" id="GO:0045892">
    <property type="term" value="P:negative regulation of DNA-templated transcription"/>
    <property type="evidence" value="ECO:0007669"/>
    <property type="project" value="TreeGrafter"/>
</dbReference>
<feature type="compositionally biased region" description="Basic and acidic residues" evidence="11">
    <location>
        <begin position="1"/>
        <end position="10"/>
    </location>
</feature>
<evidence type="ECO:0000256" key="10">
    <source>
        <dbReference type="ARBA" id="ARBA00023163"/>
    </source>
</evidence>
<dbReference type="InterPro" id="IPR002481">
    <property type="entry name" value="FUR"/>
</dbReference>
<name>A0A0D7EAQ7_RHOPL</name>
<dbReference type="RefSeq" id="WP_044416687.1">
    <property type="nucleotide sequence ID" value="NZ_JXXE01000566.1"/>
</dbReference>
<sequence>MDIGERRTYSSDEPAIAGSHISGSHASASLPQLNGCPWHDVTEMLQSVGLRPTRQRMALGWLLFGKGDRHLTAEMLYEEASQAKVPVSLATVYNTLNQLTDAGLLRQVSVDGTKTYFDTNVSAHQHFYLETNHQLIDIPDSDVSLRAIPDVPEGYEIARIDMVVRLRKKG</sequence>
<evidence type="ECO:0000256" key="8">
    <source>
        <dbReference type="ARBA" id="ARBA00023015"/>
    </source>
</evidence>
<evidence type="ECO:0000256" key="2">
    <source>
        <dbReference type="ARBA" id="ARBA00007957"/>
    </source>
</evidence>
<keyword evidence="5" id="KW-0678">Repressor</keyword>
<evidence type="ECO:0000313" key="13">
    <source>
        <dbReference type="Proteomes" id="UP000032515"/>
    </source>
</evidence>
<accession>A0A0D7EAQ7</accession>
<keyword evidence="4" id="KW-0963">Cytoplasm</keyword>
<gene>
    <name evidence="12" type="ORF">OO17_24455</name>
</gene>
<dbReference type="PANTHER" id="PTHR33202">
    <property type="entry name" value="ZINC UPTAKE REGULATION PROTEIN"/>
    <property type="match status" value="1"/>
</dbReference>
<comment type="caution">
    <text evidence="12">The sequence shown here is derived from an EMBL/GenBank/DDBJ whole genome shotgun (WGS) entry which is preliminary data.</text>
</comment>
<dbReference type="PATRIC" id="fig|1076.23.peg.5863"/>